<feature type="transmembrane region" description="Helical" evidence="5">
    <location>
        <begin position="386"/>
        <end position="404"/>
    </location>
</feature>
<evidence type="ECO:0000259" key="6">
    <source>
        <dbReference type="PROSITE" id="PS50850"/>
    </source>
</evidence>
<feature type="transmembrane region" description="Helical" evidence="5">
    <location>
        <begin position="46"/>
        <end position="68"/>
    </location>
</feature>
<evidence type="ECO:0000256" key="2">
    <source>
        <dbReference type="ARBA" id="ARBA00022692"/>
    </source>
</evidence>
<evidence type="ECO:0000313" key="8">
    <source>
        <dbReference type="EMBL" id="RNM41610.1"/>
    </source>
</evidence>
<feature type="transmembrane region" description="Helical" evidence="5">
    <location>
        <begin position="296"/>
        <end position="316"/>
    </location>
</feature>
<keyword evidence="4 5" id="KW-0472">Membrane</keyword>
<evidence type="ECO:0000313" key="10">
    <source>
        <dbReference type="Proteomes" id="UP000270112"/>
    </source>
</evidence>
<evidence type="ECO:0000256" key="4">
    <source>
        <dbReference type="ARBA" id="ARBA00023136"/>
    </source>
</evidence>
<dbReference type="EMBL" id="PPTT01000036">
    <property type="protein sequence ID" value="RDB65499.1"/>
    <property type="molecule type" value="Genomic_DNA"/>
</dbReference>
<feature type="transmembrane region" description="Helical" evidence="5">
    <location>
        <begin position="359"/>
        <end position="380"/>
    </location>
</feature>
<reference evidence="7 9" key="1">
    <citation type="journal article" date="2018" name="Elife">
        <title>Discovery and characterization of a prevalent human gut bacterial enzyme sufficient for the inactivation of a family of plant toxins.</title>
        <authorList>
            <person name="Koppel N."/>
            <person name="Bisanz J.E."/>
            <person name="Pandelia M.E."/>
            <person name="Turnbaugh P.J."/>
            <person name="Balskus E.P."/>
        </authorList>
    </citation>
    <scope>NUCLEOTIDE SEQUENCE [LARGE SCALE GENOMIC DNA]</scope>
    <source>
        <strain evidence="7 9">DSM 16107</strain>
    </source>
</reference>
<proteinExistence type="predicted"/>
<evidence type="ECO:0000256" key="1">
    <source>
        <dbReference type="ARBA" id="ARBA00004651"/>
    </source>
</evidence>
<dbReference type="EMBL" id="QICC01000031">
    <property type="protein sequence ID" value="RNM41610.1"/>
    <property type="molecule type" value="Genomic_DNA"/>
</dbReference>
<protein>
    <submittedName>
        <fullName evidence="8">MFS transporter</fullName>
    </submittedName>
</protein>
<name>A0A3N0IYW6_9ACTN</name>
<sequence length="421" mass="45144">MASAAREKLWTKDFTFGTAVNFLLMVNYYGLMVVVADYAMKTYDAPAATAGLAASIFIIGALIARLVSGRIMDRVGRKRLLVIGALFEVVFSALYLVGVGFWLLFALRLLHGIAYGMCSTTIGTIVTALVPDSRKGEGVGYYMLSVTLGAAIGPFLGMFLTQNAGFHVLFIVTAVVAGLCLLAAAQLRVPEVPVPRAEVDEKANEIAEAERTEQAGGFRVPRPRVANYLETSVVPISAVCALLFFCYSSLLAFLTPFAAESGLETTASFFFVVYAIATFVTRPFTGKLFDRKGDRVVMIPAFIAFIVGMGLLATVYRPAAMLIAAALLGFGVGTVQASGLALAVRIAPDDRLSLANSTFYILLDIGVGVGPLALGIVQPLWGYRGLFEAMSFVAIVALAAYLFVSRKRGKMRRELEAAEKQ</sequence>
<dbReference type="InterPro" id="IPR020846">
    <property type="entry name" value="MFS_dom"/>
</dbReference>
<evidence type="ECO:0000313" key="9">
    <source>
        <dbReference type="Proteomes" id="UP000253817"/>
    </source>
</evidence>
<feature type="transmembrane region" description="Helical" evidence="5">
    <location>
        <begin position="266"/>
        <end position="284"/>
    </location>
</feature>
<dbReference type="SUPFAM" id="SSF103473">
    <property type="entry name" value="MFS general substrate transporter"/>
    <property type="match status" value="1"/>
</dbReference>
<keyword evidence="3 5" id="KW-1133">Transmembrane helix</keyword>
<gene>
    <name evidence="7" type="ORF">C1876_15560</name>
    <name evidence="8" type="ORF">DMP09_08720</name>
</gene>
<feature type="transmembrane region" description="Helical" evidence="5">
    <location>
        <begin position="80"/>
        <end position="103"/>
    </location>
</feature>
<keyword evidence="9" id="KW-1185">Reference proteome</keyword>
<dbReference type="PANTHER" id="PTHR23531:SF1">
    <property type="entry name" value="QUINOLENE RESISTANCE PROTEIN NORA"/>
    <property type="match status" value="1"/>
</dbReference>
<dbReference type="InterPro" id="IPR004896">
    <property type="entry name" value="PucC-rel"/>
</dbReference>
<organism evidence="8 10">
    <name type="scientific">Eggerthella sinensis</name>
    <dbReference type="NCBI Taxonomy" id="242230"/>
    <lineage>
        <taxon>Bacteria</taxon>
        <taxon>Bacillati</taxon>
        <taxon>Actinomycetota</taxon>
        <taxon>Coriobacteriia</taxon>
        <taxon>Eggerthellales</taxon>
        <taxon>Eggerthellaceae</taxon>
        <taxon>Eggerthella</taxon>
    </lineage>
</organism>
<evidence type="ECO:0000313" key="7">
    <source>
        <dbReference type="EMBL" id="RDB65499.1"/>
    </source>
</evidence>
<dbReference type="InterPro" id="IPR052714">
    <property type="entry name" value="MFS_Exporter"/>
</dbReference>
<feature type="transmembrane region" description="Helical" evidence="5">
    <location>
        <begin position="20"/>
        <end position="40"/>
    </location>
</feature>
<accession>A0A3N0IYW6</accession>
<dbReference type="Proteomes" id="UP000270112">
    <property type="component" value="Unassembled WGS sequence"/>
</dbReference>
<dbReference type="Pfam" id="PF03209">
    <property type="entry name" value="PUCC"/>
    <property type="match status" value="1"/>
</dbReference>
<feature type="transmembrane region" description="Helical" evidence="5">
    <location>
        <begin position="141"/>
        <end position="160"/>
    </location>
</feature>
<comment type="caution">
    <text evidence="8">The sequence shown here is derived from an EMBL/GenBank/DDBJ whole genome shotgun (WGS) entry which is preliminary data.</text>
</comment>
<dbReference type="InterPro" id="IPR005829">
    <property type="entry name" value="Sugar_transporter_CS"/>
</dbReference>
<dbReference type="Gene3D" id="1.20.1250.20">
    <property type="entry name" value="MFS general substrate transporter like domains"/>
    <property type="match status" value="2"/>
</dbReference>
<dbReference type="OrthoDB" id="9814001at2"/>
<keyword evidence="2 5" id="KW-0812">Transmembrane</keyword>
<dbReference type="CDD" id="cd17489">
    <property type="entry name" value="MFS_YfcJ_like"/>
    <property type="match status" value="1"/>
</dbReference>
<evidence type="ECO:0000256" key="3">
    <source>
        <dbReference type="ARBA" id="ARBA00022989"/>
    </source>
</evidence>
<comment type="subcellular location">
    <subcellularLocation>
        <location evidence="1">Cell membrane</location>
        <topology evidence="1">Multi-pass membrane protein</topology>
    </subcellularLocation>
</comment>
<dbReference type="AlphaFoldDB" id="A0A3N0IYW6"/>
<dbReference type="PANTHER" id="PTHR23531">
    <property type="entry name" value="QUINOLENE RESISTANCE PROTEIN NORA"/>
    <property type="match status" value="1"/>
</dbReference>
<dbReference type="PROSITE" id="PS00216">
    <property type="entry name" value="SUGAR_TRANSPORT_1"/>
    <property type="match status" value="1"/>
</dbReference>
<dbReference type="GO" id="GO:0005886">
    <property type="term" value="C:plasma membrane"/>
    <property type="evidence" value="ECO:0007669"/>
    <property type="project" value="UniProtKB-SubCell"/>
</dbReference>
<dbReference type="GO" id="GO:0022857">
    <property type="term" value="F:transmembrane transporter activity"/>
    <property type="evidence" value="ECO:0007669"/>
    <property type="project" value="InterPro"/>
</dbReference>
<dbReference type="RefSeq" id="WP_114547639.1">
    <property type="nucleotide sequence ID" value="NZ_PPTT01000036.1"/>
</dbReference>
<dbReference type="Pfam" id="PF07690">
    <property type="entry name" value="MFS_1"/>
    <property type="match status" value="1"/>
</dbReference>
<dbReference type="Proteomes" id="UP000253817">
    <property type="component" value="Unassembled WGS sequence"/>
</dbReference>
<evidence type="ECO:0000256" key="5">
    <source>
        <dbReference type="SAM" id="Phobius"/>
    </source>
</evidence>
<dbReference type="PROSITE" id="PS50850">
    <property type="entry name" value="MFS"/>
    <property type="match status" value="1"/>
</dbReference>
<dbReference type="InterPro" id="IPR011701">
    <property type="entry name" value="MFS"/>
</dbReference>
<feature type="domain" description="Major facilitator superfamily (MFS) profile" evidence="6">
    <location>
        <begin position="14"/>
        <end position="409"/>
    </location>
</feature>
<feature type="transmembrane region" description="Helical" evidence="5">
    <location>
        <begin position="322"/>
        <end position="347"/>
    </location>
</feature>
<feature type="transmembrane region" description="Helical" evidence="5">
    <location>
        <begin position="166"/>
        <end position="187"/>
    </location>
</feature>
<feature type="transmembrane region" description="Helical" evidence="5">
    <location>
        <begin position="232"/>
        <end position="254"/>
    </location>
</feature>
<feature type="transmembrane region" description="Helical" evidence="5">
    <location>
        <begin position="109"/>
        <end position="129"/>
    </location>
</feature>
<reference evidence="10" key="2">
    <citation type="submission" date="2018-05" db="EMBL/GenBank/DDBJ databases">
        <title>Genome Sequencing of selected type strains of the family Eggerthellaceae.</title>
        <authorList>
            <person name="Danylec N."/>
            <person name="Stoll D.A."/>
            <person name="Doetsch A."/>
            <person name="Huch M."/>
        </authorList>
    </citation>
    <scope>NUCLEOTIDE SEQUENCE [LARGE SCALE GENOMIC DNA]</scope>
    <source>
        <strain evidence="10">DSM 16107</strain>
    </source>
</reference>
<reference evidence="8" key="3">
    <citation type="journal article" date="2019" name="Microbiol. Resour. Announc.">
        <title>Draft Genome Sequences of Type Strains of Gordonibacter faecihominis, Paraeggerthella hongkongensis, Parvibacter caecicola,Slackia equolifaciens, Slackia faecicanis, and Slackia isoflavoniconvertens.</title>
        <authorList>
            <person name="Danylec N."/>
            <person name="Stoll D.A."/>
            <person name="Dotsch A."/>
            <person name="Huch M."/>
        </authorList>
    </citation>
    <scope>NUCLEOTIDE SEQUENCE</scope>
    <source>
        <strain evidence="8">DSM 16107</strain>
    </source>
</reference>
<dbReference type="InterPro" id="IPR036259">
    <property type="entry name" value="MFS_trans_sf"/>
</dbReference>